<feature type="transmembrane region" description="Helical" evidence="1">
    <location>
        <begin position="7"/>
        <end position="25"/>
    </location>
</feature>
<accession>A0ABV4E1E6</accession>
<feature type="domain" description="BIG2" evidence="2">
    <location>
        <begin position="42"/>
        <end position="117"/>
    </location>
</feature>
<evidence type="ECO:0000313" key="4">
    <source>
        <dbReference type="Proteomes" id="UP001565220"/>
    </source>
</evidence>
<dbReference type="RefSeq" id="WP_369869459.1">
    <property type="nucleotide sequence ID" value="NZ_JBGFFE010000036.1"/>
</dbReference>
<evidence type="ECO:0000256" key="1">
    <source>
        <dbReference type="SAM" id="Phobius"/>
    </source>
</evidence>
<keyword evidence="1" id="KW-1133">Transmembrane helix</keyword>
<reference evidence="3 4" key="1">
    <citation type="submission" date="2024-08" db="EMBL/GenBank/DDBJ databases">
        <title>Clostridium lapicellarii sp. nov., and Clostridium renhuaiense sp. nov., two species isolated from the mud in a fermentation cellar used for producing sauce-flavour Chinese liquors.</title>
        <authorList>
            <person name="Yang F."/>
            <person name="Wang H."/>
            <person name="Chen L.Q."/>
            <person name="Zhou N."/>
            <person name="Lu J.J."/>
            <person name="Pu X.X."/>
            <person name="Wan B."/>
            <person name="Wang L."/>
            <person name="Liu S.J."/>
        </authorList>
    </citation>
    <scope>NUCLEOTIDE SEQUENCE [LARGE SCALE GENOMIC DNA]</scope>
    <source>
        <strain evidence="3 4">MT-113</strain>
    </source>
</reference>
<evidence type="ECO:0000259" key="2">
    <source>
        <dbReference type="SMART" id="SM00635"/>
    </source>
</evidence>
<dbReference type="SMART" id="SM00635">
    <property type="entry name" value="BID_2"/>
    <property type="match status" value="1"/>
</dbReference>
<protein>
    <submittedName>
        <fullName evidence="3">Ig-like domain-containing protein</fullName>
    </submittedName>
</protein>
<evidence type="ECO:0000313" key="3">
    <source>
        <dbReference type="EMBL" id="MEY8764953.1"/>
    </source>
</evidence>
<keyword evidence="1" id="KW-0472">Membrane</keyword>
<organism evidence="3 4">
    <name type="scientific">Clostridium lapidicellarium</name>
    <dbReference type="NCBI Taxonomy" id="3240931"/>
    <lineage>
        <taxon>Bacteria</taxon>
        <taxon>Bacillati</taxon>
        <taxon>Bacillota</taxon>
        <taxon>Clostridia</taxon>
        <taxon>Eubacteriales</taxon>
        <taxon>Clostridiaceae</taxon>
        <taxon>Clostridium</taxon>
    </lineage>
</organism>
<keyword evidence="1" id="KW-0812">Transmembrane</keyword>
<dbReference type="InterPro" id="IPR008964">
    <property type="entry name" value="Invasin/intimin_cell_adhesion"/>
</dbReference>
<proteinExistence type="predicted"/>
<dbReference type="EMBL" id="JBGFFE010000036">
    <property type="protein sequence ID" value="MEY8764953.1"/>
    <property type="molecule type" value="Genomic_DNA"/>
</dbReference>
<dbReference type="Pfam" id="PF02368">
    <property type="entry name" value="Big_2"/>
    <property type="match status" value="1"/>
</dbReference>
<comment type="caution">
    <text evidence="3">The sequence shown here is derived from an EMBL/GenBank/DDBJ whole genome shotgun (WGS) entry which is preliminary data.</text>
</comment>
<dbReference type="SUPFAM" id="SSF49373">
    <property type="entry name" value="Invasin/intimin cell-adhesion fragments"/>
    <property type="match status" value="1"/>
</dbReference>
<gene>
    <name evidence="3" type="ORF">AB8S09_15125</name>
</gene>
<dbReference type="Proteomes" id="UP001565220">
    <property type="component" value="Unassembled WGS sequence"/>
</dbReference>
<name>A0ABV4E1E6_9CLOT</name>
<keyword evidence="4" id="KW-1185">Reference proteome</keyword>
<sequence length="198" mass="21695">MKKNIKWIILCIFVIVVAVGLVYKYKDYTYNKKISEEKKQELKTQQNVVDRSPSLKVGDSQTLNLPSADVSNKKFKWSSSDPSVAAVDGNGTVKAVKNGSTVITAVAANGKKESYTVKIKGDSAKSGFNVATEYSPDLFATRIIITLNEVKSADLNKYVVKYAGTQVKLYPEKNSFRIVVDGNVNASTARSKVSVSKK</sequence>
<dbReference type="Gene3D" id="2.60.40.1080">
    <property type="match status" value="1"/>
</dbReference>
<dbReference type="InterPro" id="IPR003343">
    <property type="entry name" value="Big_2"/>
</dbReference>